<organism evidence="2 3">
    <name type="scientific">Leifsonia kafniensis</name>
    <dbReference type="NCBI Taxonomy" id="475957"/>
    <lineage>
        <taxon>Bacteria</taxon>
        <taxon>Bacillati</taxon>
        <taxon>Actinomycetota</taxon>
        <taxon>Actinomycetes</taxon>
        <taxon>Micrococcales</taxon>
        <taxon>Microbacteriaceae</taxon>
        <taxon>Leifsonia</taxon>
    </lineage>
</organism>
<reference evidence="3" key="1">
    <citation type="journal article" date="2019" name="Int. J. Syst. Evol. Microbiol.">
        <title>The Global Catalogue of Microorganisms (GCM) 10K type strain sequencing project: providing services to taxonomists for standard genome sequencing and annotation.</title>
        <authorList>
            <consortium name="The Broad Institute Genomics Platform"/>
            <consortium name="The Broad Institute Genome Sequencing Center for Infectious Disease"/>
            <person name="Wu L."/>
            <person name="Ma J."/>
        </authorList>
    </citation>
    <scope>NUCLEOTIDE SEQUENCE [LARGE SCALE GENOMIC DNA]</scope>
    <source>
        <strain evidence="3">JCM 17021</strain>
    </source>
</reference>
<keyword evidence="1" id="KW-0472">Membrane</keyword>
<proteinExistence type="predicted"/>
<sequence>MRRSGDDPEAVIRIRPHGHLFRQSTVALLLLLTPIFAVILWLTIPNGTWLPVVVALLVVMLLFGLAMIAFYRTSIWVGRSRIAERGFFGRMTSIPADSIDSIMLLELYESGTLDTHPQLFVSGTDGHVLLRMRGQYWSREDMESVAEHLEVPIVHVPDPLTLRELGESRPELLYWFERRFPRRSLDR</sequence>
<dbReference type="RefSeq" id="WP_345069405.1">
    <property type="nucleotide sequence ID" value="NZ_BAABCN010000016.1"/>
</dbReference>
<feature type="transmembrane region" description="Helical" evidence="1">
    <location>
        <begin position="48"/>
        <end position="71"/>
    </location>
</feature>
<evidence type="ECO:0000256" key="1">
    <source>
        <dbReference type="SAM" id="Phobius"/>
    </source>
</evidence>
<keyword evidence="3" id="KW-1185">Reference proteome</keyword>
<comment type="caution">
    <text evidence="2">The sequence shown here is derived from an EMBL/GenBank/DDBJ whole genome shotgun (WGS) entry which is preliminary data.</text>
</comment>
<keyword evidence="1" id="KW-1133">Transmembrane helix</keyword>
<protein>
    <submittedName>
        <fullName evidence="2">Uncharacterized protein</fullName>
    </submittedName>
</protein>
<dbReference type="Proteomes" id="UP001501803">
    <property type="component" value="Unassembled WGS sequence"/>
</dbReference>
<evidence type="ECO:0000313" key="3">
    <source>
        <dbReference type="Proteomes" id="UP001501803"/>
    </source>
</evidence>
<gene>
    <name evidence="2" type="ORF">GCM10022381_37590</name>
</gene>
<keyword evidence="1" id="KW-0812">Transmembrane</keyword>
<name>A0ABP7L3D3_9MICO</name>
<evidence type="ECO:0000313" key="2">
    <source>
        <dbReference type="EMBL" id="GAA3892345.1"/>
    </source>
</evidence>
<accession>A0ABP7L3D3</accession>
<dbReference type="EMBL" id="BAABCN010000016">
    <property type="protein sequence ID" value="GAA3892345.1"/>
    <property type="molecule type" value="Genomic_DNA"/>
</dbReference>
<feature type="transmembrane region" description="Helical" evidence="1">
    <location>
        <begin position="20"/>
        <end position="42"/>
    </location>
</feature>